<evidence type="ECO:0000313" key="3">
    <source>
        <dbReference type="Proteomes" id="UP001218188"/>
    </source>
</evidence>
<proteinExistence type="predicted"/>
<organism evidence="2 3">
    <name type="scientific">Mycena alexandri</name>
    <dbReference type="NCBI Taxonomy" id="1745969"/>
    <lineage>
        <taxon>Eukaryota</taxon>
        <taxon>Fungi</taxon>
        <taxon>Dikarya</taxon>
        <taxon>Basidiomycota</taxon>
        <taxon>Agaricomycotina</taxon>
        <taxon>Agaricomycetes</taxon>
        <taxon>Agaricomycetidae</taxon>
        <taxon>Agaricales</taxon>
        <taxon>Marasmiineae</taxon>
        <taxon>Mycenaceae</taxon>
        <taxon>Mycena</taxon>
    </lineage>
</organism>
<feature type="region of interest" description="Disordered" evidence="1">
    <location>
        <begin position="123"/>
        <end position="174"/>
    </location>
</feature>
<comment type="caution">
    <text evidence="2">The sequence shown here is derived from an EMBL/GenBank/DDBJ whole genome shotgun (WGS) entry which is preliminary data.</text>
</comment>
<feature type="compositionally biased region" description="Polar residues" evidence="1">
    <location>
        <begin position="133"/>
        <end position="147"/>
    </location>
</feature>
<evidence type="ECO:0000256" key="1">
    <source>
        <dbReference type="SAM" id="MobiDB-lite"/>
    </source>
</evidence>
<sequence>MVRGRPKLWPFEASLTPGLDLGDLGDLGFTNSFNCKVLGLTHNPQVNLSKSLVSSTRFNVQLNLALDYWTTSQPCHLKFGPKPNPNIQLTPTLVIRVAANGNRVQILMLSSTEFRAAMQPDAELEPAPGESPALSSKTARSLKFSTESNERPSRPQGGARPLGEAELTAGRASAEPHQSPDWYLIWLGSDQAKTFSPTISALIHDNLPPTQYTLWDSKEQEIKHLLFDVVRDAGSSSAGFGKPRSIGDCTMMGT</sequence>
<protein>
    <submittedName>
        <fullName evidence="2">Uncharacterized protein</fullName>
    </submittedName>
</protein>
<name>A0AAD6RXA3_9AGAR</name>
<reference evidence="2" key="1">
    <citation type="submission" date="2023-03" db="EMBL/GenBank/DDBJ databases">
        <title>Massive genome expansion in bonnet fungi (Mycena s.s.) driven by repeated elements and novel gene families across ecological guilds.</title>
        <authorList>
            <consortium name="Lawrence Berkeley National Laboratory"/>
            <person name="Harder C.B."/>
            <person name="Miyauchi S."/>
            <person name="Viragh M."/>
            <person name="Kuo A."/>
            <person name="Thoen E."/>
            <person name="Andreopoulos B."/>
            <person name="Lu D."/>
            <person name="Skrede I."/>
            <person name="Drula E."/>
            <person name="Henrissat B."/>
            <person name="Morin E."/>
            <person name="Kohler A."/>
            <person name="Barry K."/>
            <person name="LaButti K."/>
            <person name="Morin E."/>
            <person name="Salamov A."/>
            <person name="Lipzen A."/>
            <person name="Mereny Z."/>
            <person name="Hegedus B."/>
            <person name="Baldrian P."/>
            <person name="Stursova M."/>
            <person name="Weitz H."/>
            <person name="Taylor A."/>
            <person name="Grigoriev I.V."/>
            <person name="Nagy L.G."/>
            <person name="Martin F."/>
            <person name="Kauserud H."/>
        </authorList>
    </citation>
    <scope>NUCLEOTIDE SEQUENCE</scope>
    <source>
        <strain evidence="2">CBHHK200</strain>
    </source>
</reference>
<gene>
    <name evidence="2" type="ORF">C8F04DRAFT_1203082</name>
</gene>
<dbReference type="EMBL" id="JARJCM010000573">
    <property type="protein sequence ID" value="KAJ7016181.1"/>
    <property type="molecule type" value="Genomic_DNA"/>
</dbReference>
<keyword evidence="3" id="KW-1185">Reference proteome</keyword>
<dbReference type="Proteomes" id="UP001218188">
    <property type="component" value="Unassembled WGS sequence"/>
</dbReference>
<accession>A0AAD6RXA3</accession>
<dbReference type="AlphaFoldDB" id="A0AAD6RXA3"/>
<evidence type="ECO:0000313" key="2">
    <source>
        <dbReference type="EMBL" id="KAJ7016181.1"/>
    </source>
</evidence>